<evidence type="ECO:0000313" key="1">
    <source>
        <dbReference type="EMBL" id="NJC17763.1"/>
    </source>
</evidence>
<sequence>MLLVLMFEFALLVGVLVWALSAQSSLDWKNTTHRAGDFSRKQEA</sequence>
<dbReference type="GeneID" id="86892595"/>
<evidence type="ECO:0000313" key="2">
    <source>
        <dbReference type="Proteomes" id="UP000576368"/>
    </source>
</evidence>
<dbReference type="Proteomes" id="UP000576368">
    <property type="component" value="Unassembled WGS sequence"/>
</dbReference>
<comment type="caution">
    <text evidence="1">The sequence shown here is derived from an EMBL/GenBank/DDBJ whole genome shotgun (WGS) entry which is preliminary data.</text>
</comment>
<dbReference type="RefSeq" id="WP_262889267.1">
    <property type="nucleotide sequence ID" value="NZ_BMPA01000004.1"/>
</dbReference>
<organism evidence="1 2">
    <name type="scientific">Butyricimonas paravirosa</name>
    <dbReference type="NCBI Taxonomy" id="1472417"/>
    <lineage>
        <taxon>Bacteria</taxon>
        <taxon>Pseudomonadati</taxon>
        <taxon>Bacteroidota</taxon>
        <taxon>Bacteroidia</taxon>
        <taxon>Bacteroidales</taxon>
        <taxon>Odoribacteraceae</taxon>
        <taxon>Butyricimonas</taxon>
    </lineage>
</organism>
<accession>A0A7X5YAU3</accession>
<protein>
    <submittedName>
        <fullName evidence="1">Uncharacterized protein</fullName>
    </submittedName>
</protein>
<gene>
    <name evidence="1" type="ORF">GGR15_001378</name>
</gene>
<name>A0A7X5YAU3_9BACT</name>
<dbReference type="EMBL" id="JAATLI010000004">
    <property type="protein sequence ID" value="NJC17763.1"/>
    <property type="molecule type" value="Genomic_DNA"/>
</dbReference>
<reference evidence="1 2" key="1">
    <citation type="submission" date="2020-03" db="EMBL/GenBank/DDBJ databases">
        <title>Genomic Encyclopedia of Type Strains, Phase IV (KMG-IV): sequencing the most valuable type-strain genomes for metagenomic binning, comparative biology and taxonomic classification.</title>
        <authorList>
            <person name="Goeker M."/>
        </authorList>
    </citation>
    <scope>NUCLEOTIDE SEQUENCE [LARGE SCALE GENOMIC DNA]</scope>
    <source>
        <strain evidence="1 2">DSM 105722</strain>
    </source>
</reference>
<proteinExistence type="predicted"/>
<dbReference type="AlphaFoldDB" id="A0A7X5YAU3"/>